<proteinExistence type="predicted"/>
<dbReference type="EMBL" id="RSHK01000069">
    <property type="protein sequence ID" value="MIE73112.1"/>
    <property type="molecule type" value="Genomic_DNA"/>
</dbReference>
<name>A0A6C8Y3U8_SALDZ</name>
<sequence length="74" mass="8262">MKNPNTVCFGKVSASDMMKTYTVNLNAPEYFTLKMISDITGSSFDDAIVLVMGLGIQCFEDEFNCTFGFKEVQQ</sequence>
<accession>A0A6C8Y3U8</accession>
<dbReference type="Proteomes" id="UP000885362">
    <property type="component" value="Unassembled WGS sequence"/>
</dbReference>
<gene>
    <name evidence="1" type="ORF">EL06_28095</name>
</gene>
<dbReference type="AlphaFoldDB" id="A0A6C8Y3U8"/>
<reference evidence="1" key="1">
    <citation type="submission" date="2018-08" db="EMBL/GenBank/DDBJ databases">
        <authorList>
            <consortium name="GenomeTrakr network: Whole genome sequencing for foodborne pathogen traceback"/>
        </authorList>
    </citation>
    <scope>NUCLEOTIDE SEQUENCE [LARGE SCALE GENOMIC DNA]</scope>
    <source>
        <strain evidence="1">FMA0132</strain>
    </source>
</reference>
<organism evidence="1">
    <name type="scientific">Salmonella diarizonae</name>
    <dbReference type="NCBI Taxonomy" id="59204"/>
    <lineage>
        <taxon>Bacteria</taxon>
        <taxon>Pseudomonadati</taxon>
        <taxon>Pseudomonadota</taxon>
        <taxon>Gammaproteobacteria</taxon>
        <taxon>Enterobacterales</taxon>
        <taxon>Enterobacteriaceae</taxon>
        <taxon>Salmonella</taxon>
    </lineage>
</organism>
<comment type="caution">
    <text evidence="1">The sequence shown here is derived from an EMBL/GenBank/DDBJ whole genome shotgun (WGS) entry which is preliminary data.</text>
</comment>
<protein>
    <submittedName>
        <fullName evidence="1">Uncharacterized protein</fullName>
    </submittedName>
</protein>
<evidence type="ECO:0000313" key="1">
    <source>
        <dbReference type="EMBL" id="MIE73112.1"/>
    </source>
</evidence>